<evidence type="ECO:0000256" key="2">
    <source>
        <dbReference type="SAM" id="Phobius"/>
    </source>
</evidence>
<feature type="region of interest" description="Disordered" evidence="1">
    <location>
        <begin position="321"/>
        <end position="340"/>
    </location>
</feature>
<organism evidence="3 4">
    <name type="scientific">Amycolatopsis taiwanensis</name>
    <dbReference type="NCBI Taxonomy" id="342230"/>
    <lineage>
        <taxon>Bacteria</taxon>
        <taxon>Bacillati</taxon>
        <taxon>Actinomycetota</taxon>
        <taxon>Actinomycetes</taxon>
        <taxon>Pseudonocardiales</taxon>
        <taxon>Pseudonocardiaceae</taxon>
        <taxon>Amycolatopsis</taxon>
    </lineage>
</organism>
<gene>
    <name evidence="3" type="ORF">Atai01_37990</name>
</gene>
<evidence type="ECO:0000313" key="3">
    <source>
        <dbReference type="EMBL" id="GLY67180.1"/>
    </source>
</evidence>
<keyword evidence="2" id="KW-0472">Membrane</keyword>
<feature type="transmembrane region" description="Helical" evidence="2">
    <location>
        <begin position="44"/>
        <end position="64"/>
    </location>
</feature>
<accession>A0A9W6R471</accession>
<dbReference type="EMBL" id="BSTI01000007">
    <property type="protein sequence ID" value="GLY67180.1"/>
    <property type="molecule type" value="Genomic_DNA"/>
</dbReference>
<dbReference type="Proteomes" id="UP001165136">
    <property type="component" value="Unassembled WGS sequence"/>
</dbReference>
<keyword evidence="2" id="KW-0812">Transmembrane</keyword>
<keyword evidence="2" id="KW-1133">Transmembrane helix</keyword>
<proteinExistence type="predicted"/>
<dbReference type="AlphaFoldDB" id="A0A9W6R471"/>
<name>A0A9W6R471_9PSEU</name>
<reference evidence="3" key="1">
    <citation type="submission" date="2023-03" db="EMBL/GenBank/DDBJ databases">
        <title>Amycolatopsis taiwanensis NBRC 103393.</title>
        <authorList>
            <person name="Ichikawa N."/>
            <person name="Sato H."/>
            <person name="Tonouchi N."/>
        </authorList>
    </citation>
    <scope>NUCLEOTIDE SEQUENCE</scope>
    <source>
        <strain evidence="3">NBRC 103393</strain>
    </source>
</reference>
<protein>
    <submittedName>
        <fullName evidence="3">Uncharacterized protein</fullName>
    </submittedName>
</protein>
<comment type="caution">
    <text evidence="3">The sequence shown here is derived from an EMBL/GenBank/DDBJ whole genome shotgun (WGS) entry which is preliminary data.</text>
</comment>
<sequence length="340" mass="36725">MEDNDNGIENHPDLMDPDWQRHAEKEAWVELRTKRRRARRGRRLAWTAAALVAVLAVGFGIYRWRTTDHNETNGAAGTPGDVVATTKPSVLPEIARVDLARPFDNTPAQSWADSVDGLTVPAAEKIGTFSAAQVQSAYDKVKQSINAGQVDRRVVEGHDTSAYLALLSPRERDRVGPILADRSKNTFSAYVAFAADGFHLLPAGPKITGRLSARPGGEGELVVHAEYVVAYAFDPGSYGPVTSPADIDIFWRHQEDYSIFTSPPYVKSDAGLTAPYGPNSGEMYPVACRAAEAGYLAPWISERATTTGGAPATNEAAIYDLDQPMPTDDGCEPHSPTSTG</sequence>
<evidence type="ECO:0000313" key="4">
    <source>
        <dbReference type="Proteomes" id="UP001165136"/>
    </source>
</evidence>
<dbReference type="RefSeq" id="WP_285487662.1">
    <property type="nucleotide sequence ID" value="NZ_BSTI01000007.1"/>
</dbReference>
<keyword evidence="4" id="KW-1185">Reference proteome</keyword>
<evidence type="ECO:0000256" key="1">
    <source>
        <dbReference type="SAM" id="MobiDB-lite"/>
    </source>
</evidence>